<dbReference type="InterPro" id="IPR027450">
    <property type="entry name" value="AlkB-like"/>
</dbReference>
<dbReference type="PANTHER" id="PTHR31212:SF4">
    <property type="entry name" value="ALPHA-KETOGLUTARATE-DEPENDENT DIOXYGENASE ALKB HOMOLOG 3"/>
    <property type="match status" value="1"/>
</dbReference>
<dbReference type="SUPFAM" id="SSF51197">
    <property type="entry name" value="Clavaminate synthase-like"/>
    <property type="match status" value="1"/>
</dbReference>
<protein>
    <submittedName>
        <fullName evidence="7">LANO_0G00430g1_1</fullName>
    </submittedName>
</protein>
<dbReference type="EMBL" id="LT598453">
    <property type="protein sequence ID" value="SCV02819.1"/>
    <property type="molecule type" value="Genomic_DNA"/>
</dbReference>
<dbReference type="PROSITE" id="PS51471">
    <property type="entry name" value="FE2OG_OXY"/>
    <property type="match status" value="1"/>
</dbReference>
<dbReference type="Gene3D" id="2.60.120.590">
    <property type="entry name" value="Alpha-ketoglutarate-dependent dioxygenase AlkB-like"/>
    <property type="match status" value="1"/>
</dbReference>
<evidence type="ECO:0000256" key="2">
    <source>
        <dbReference type="ARBA" id="ARBA00022771"/>
    </source>
</evidence>
<reference evidence="8" key="1">
    <citation type="submission" date="2016-03" db="EMBL/GenBank/DDBJ databases">
        <authorList>
            <person name="Devillers Hugo."/>
        </authorList>
    </citation>
    <scope>NUCLEOTIDE SEQUENCE [LARGE SCALE GENOMIC DNA]</scope>
</reference>
<evidence type="ECO:0000256" key="1">
    <source>
        <dbReference type="ARBA" id="ARBA00022723"/>
    </source>
</evidence>
<keyword evidence="2 4" id="KW-0863">Zinc-finger</keyword>
<dbReference type="PANTHER" id="PTHR31212">
    <property type="entry name" value="ALPHA-KETOGLUTARATE-DEPENDENT DIOXYGENASE ALKB HOMOLOG 3"/>
    <property type="match status" value="1"/>
</dbReference>
<dbReference type="InterPro" id="IPR005123">
    <property type="entry name" value="Oxoglu/Fe-dep_dioxygenase_dom"/>
</dbReference>
<dbReference type="GO" id="GO:0008270">
    <property type="term" value="F:zinc ion binding"/>
    <property type="evidence" value="ECO:0007669"/>
    <property type="project" value="UniProtKB-KW"/>
</dbReference>
<evidence type="ECO:0000259" key="6">
    <source>
        <dbReference type="PROSITE" id="PS51999"/>
    </source>
</evidence>
<feature type="domain" description="GRF-type" evidence="6">
    <location>
        <begin position="329"/>
        <end position="380"/>
    </location>
</feature>
<dbReference type="CDD" id="cd14279">
    <property type="entry name" value="CUE"/>
    <property type="match status" value="1"/>
</dbReference>
<evidence type="ECO:0000313" key="7">
    <source>
        <dbReference type="EMBL" id="SCV02819.1"/>
    </source>
</evidence>
<evidence type="ECO:0000313" key="8">
    <source>
        <dbReference type="Proteomes" id="UP000189911"/>
    </source>
</evidence>
<dbReference type="InterPro" id="IPR032854">
    <property type="entry name" value="ALKBH3"/>
</dbReference>
<sequence>MVQTTDEKLEKLGQLFPQSDKEGLLDVIVSCNGSLKRSAQLLGLEDEDAVSASICGNVKRFKSQQTLSRFMSPSARSIPATARLSPHSHLQKTIELHTKHEIEVTLKYCTYHTDVLPQELAEELLRTTMNDPSYKASQFYLFGNKCTSNHKSRLFLPAARSDAFYYNGKEVKDFSLYSDEMMLAQVLIEDVVNQALTQRPQLSFQINPGQWEAQAALSNLYESNSNLDWHSDRLTTIGPHAVIASLSLGFSRDFRVRKTYPSNSQVYSIKPKHNSLIIMHAGFQEEYKHCVPLLPKKYNIPTDDLHILSQAKRVNITYRNYLFKETAFCKQCGSPMDLRRMFKDARKRGKYFYQCTKSYTADNGFKDGKECKWFAYANFENGPSLTDDEDHCSTWLADDDVEAKEAQRIE</sequence>
<dbReference type="GO" id="GO:0006307">
    <property type="term" value="P:DNA alkylation repair"/>
    <property type="evidence" value="ECO:0007669"/>
    <property type="project" value="InterPro"/>
</dbReference>
<organism evidence="7 8">
    <name type="scientific">Lachancea nothofagi CBS 11611</name>
    <dbReference type="NCBI Taxonomy" id="1266666"/>
    <lineage>
        <taxon>Eukaryota</taxon>
        <taxon>Fungi</taxon>
        <taxon>Dikarya</taxon>
        <taxon>Ascomycota</taxon>
        <taxon>Saccharomycotina</taxon>
        <taxon>Saccharomycetes</taxon>
        <taxon>Saccharomycetales</taxon>
        <taxon>Saccharomycetaceae</taxon>
        <taxon>Lachancea</taxon>
    </lineage>
</organism>
<evidence type="ECO:0000256" key="3">
    <source>
        <dbReference type="ARBA" id="ARBA00022833"/>
    </source>
</evidence>
<evidence type="ECO:0000256" key="4">
    <source>
        <dbReference type="PROSITE-ProRule" id="PRU01343"/>
    </source>
</evidence>
<keyword evidence="3" id="KW-0862">Zinc</keyword>
<keyword evidence="1" id="KW-0479">Metal-binding</keyword>
<evidence type="ECO:0000259" key="5">
    <source>
        <dbReference type="PROSITE" id="PS51471"/>
    </source>
</evidence>
<feature type="domain" description="Fe2OG dioxygenase" evidence="5">
    <location>
        <begin position="212"/>
        <end position="322"/>
    </location>
</feature>
<dbReference type="AlphaFoldDB" id="A0A1G4KEB1"/>
<dbReference type="Pfam" id="PF13532">
    <property type="entry name" value="2OG-FeII_Oxy_2"/>
    <property type="match status" value="1"/>
</dbReference>
<name>A0A1G4KEB1_9SACH</name>
<dbReference type="PROSITE" id="PS51999">
    <property type="entry name" value="ZF_GRF"/>
    <property type="match status" value="1"/>
</dbReference>
<dbReference type="Proteomes" id="UP000189911">
    <property type="component" value="Chromosome G"/>
</dbReference>
<dbReference type="InterPro" id="IPR037151">
    <property type="entry name" value="AlkB-like_sf"/>
</dbReference>
<gene>
    <name evidence="7" type="ORF">LANO_0G00430G</name>
</gene>
<proteinExistence type="predicted"/>
<dbReference type="GO" id="GO:0051213">
    <property type="term" value="F:dioxygenase activity"/>
    <property type="evidence" value="ECO:0007669"/>
    <property type="project" value="InterPro"/>
</dbReference>
<dbReference type="InterPro" id="IPR010666">
    <property type="entry name" value="Znf_GRF"/>
</dbReference>
<keyword evidence="8" id="KW-1185">Reference proteome</keyword>
<accession>A0A1G4KEB1</accession>
<dbReference type="OrthoDB" id="545910at2759"/>